<keyword evidence="2" id="KW-0805">Transcription regulation</keyword>
<dbReference type="InterPro" id="IPR051442">
    <property type="entry name" value="B3_domain"/>
</dbReference>
<keyword evidence="8" id="KW-1185">Reference proteome</keyword>
<keyword evidence="3" id="KW-0238">DNA-binding</keyword>
<keyword evidence="4" id="KW-0804">Transcription</keyword>
<evidence type="ECO:0000256" key="2">
    <source>
        <dbReference type="ARBA" id="ARBA00023015"/>
    </source>
</evidence>
<protein>
    <recommendedName>
        <fullName evidence="9">TF-B3 domain-containing protein</fullName>
    </recommendedName>
</protein>
<evidence type="ECO:0008006" key="9">
    <source>
        <dbReference type="Google" id="ProtNLM"/>
    </source>
</evidence>
<accession>A0AAP0N603</accession>
<evidence type="ECO:0000313" key="8">
    <source>
        <dbReference type="Proteomes" id="UP001415857"/>
    </source>
</evidence>
<evidence type="ECO:0000313" key="7">
    <source>
        <dbReference type="EMBL" id="KAK9265374.1"/>
    </source>
</evidence>
<evidence type="ECO:0000256" key="3">
    <source>
        <dbReference type="ARBA" id="ARBA00023125"/>
    </source>
</evidence>
<dbReference type="GO" id="GO:0005634">
    <property type="term" value="C:nucleus"/>
    <property type="evidence" value="ECO:0007669"/>
    <property type="project" value="UniProtKB-SubCell"/>
</dbReference>
<evidence type="ECO:0000256" key="4">
    <source>
        <dbReference type="ARBA" id="ARBA00023163"/>
    </source>
</evidence>
<evidence type="ECO:0000256" key="5">
    <source>
        <dbReference type="ARBA" id="ARBA00023242"/>
    </source>
</evidence>
<dbReference type="Gene3D" id="2.40.330.10">
    <property type="entry name" value="DNA-binding pseudobarrel domain"/>
    <property type="match status" value="1"/>
</dbReference>
<dbReference type="AlphaFoldDB" id="A0AAP0N603"/>
<evidence type="ECO:0000256" key="6">
    <source>
        <dbReference type="SAM" id="MobiDB-lite"/>
    </source>
</evidence>
<proteinExistence type="predicted"/>
<name>A0AAP0N603_LIQFO</name>
<reference evidence="7 8" key="1">
    <citation type="journal article" date="2024" name="Plant J.">
        <title>Genome sequences and population genomics reveal climatic adaptation and genomic divergence between two closely related sweetgum species.</title>
        <authorList>
            <person name="Xu W.Q."/>
            <person name="Ren C.Q."/>
            <person name="Zhang X.Y."/>
            <person name="Comes H.P."/>
            <person name="Liu X.H."/>
            <person name="Li Y.G."/>
            <person name="Kettle C.J."/>
            <person name="Jalonen R."/>
            <person name="Gaisberger H."/>
            <person name="Ma Y.Z."/>
            <person name="Qiu Y.X."/>
        </authorList>
    </citation>
    <scope>NUCLEOTIDE SEQUENCE [LARGE SCALE GENOMIC DNA]</scope>
    <source>
        <strain evidence="7">Hangzhou</strain>
    </source>
</reference>
<dbReference type="EMBL" id="JBBPBK010000409">
    <property type="protein sequence ID" value="KAK9265374.1"/>
    <property type="molecule type" value="Genomic_DNA"/>
</dbReference>
<dbReference type="PANTHER" id="PTHR34269">
    <property type="entry name" value="TRANSCRIPTION FACTOR B3-DOMAIN FAMILY-RELATED"/>
    <property type="match status" value="1"/>
</dbReference>
<dbReference type="InterPro" id="IPR003340">
    <property type="entry name" value="B3_DNA-bd"/>
</dbReference>
<evidence type="ECO:0000256" key="1">
    <source>
        <dbReference type="ARBA" id="ARBA00004123"/>
    </source>
</evidence>
<dbReference type="Proteomes" id="UP001415857">
    <property type="component" value="Unassembled WGS sequence"/>
</dbReference>
<sequence>METQPPFKPHGFLSHSKPPGKEKSTETANKNANIEEDDEESSILTNLTPRFKISTTKKRTIDETNSCTSNHHPQVSRRRKNHDPREEVSTQLTLHNGSFSSNIKQKSKLFVSFDNFGDFLVSLRIGQMKHYSREDEEEEKLLGVSTKLKLYEDPWKIKKRLKESDIGNLSRLLLATESVQAHVIPMLGPDRAKDVETDAGLRVTIWDLDTDTEHGLTFKRWLATGSYVFIKNWRQEFVKRRSLREGDEIGLFWDRFSSRFYFRVLHCTPANRLG</sequence>
<gene>
    <name evidence="7" type="ORF">L1049_003524</name>
</gene>
<dbReference type="InterPro" id="IPR015300">
    <property type="entry name" value="DNA-bd_pseudobarrel_sf"/>
</dbReference>
<dbReference type="GO" id="GO:0003677">
    <property type="term" value="F:DNA binding"/>
    <property type="evidence" value="ECO:0007669"/>
    <property type="project" value="UniProtKB-KW"/>
</dbReference>
<dbReference type="CDD" id="cd10017">
    <property type="entry name" value="B3_DNA"/>
    <property type="match status" value="1"/>
</dbReference>
<dbReference type="PANTHER" id="PTHR34269:SF11">
    <property type="entry name" value="B3 DOMAIN PROTEIN"/>
    <property type="match status" value="1"/>
</dbReference>
<keyword evidence="5" id="KW-0539">Nucleus</keyword>
<feature type="region of interest" description="Disordered" evidence="6">
    <location>
        <begin position="1"/>
        <end position="93"/>
    </location>
</feature>
<dbReference type="SUPFAM" id="SSF101936">
    <property type="entry name" value="DNA-binding pseudobarrel domain"/>
    <property type="match status" value="1"/>
</dbReference>
<comment type="caution">
    <text evidence="7">The sequence shown here is derived from an EMBL/GenBank/DDBJ whole genome shotgun (WGS) entry which is preliminary data.</text>
</comment>
<feature type="compositionally biased region" description="Polar residues" evidence="6">
    <location>
        <begin position="63"/>
        <end position="73"/>
    </location>
</feature>
<organism evidence="7 8">
    <name type="scientific">Liquidambar formosana</name>
    <name type="common">Formosan gum</name>
    <dbReference type="NCBI Taxonomy" id="63359"/>
    <lineage>
        <taxon>Eukaryota</taxon>
        <taxon>Viridiplantae</taxon>
        <taxon>Streptophyta</taxon>
        <taxon>Embryophyta</taxon>
        <taxon>Tracheophyta</taxon>
        <taxon>Spermatophyta</taxon>
        <taxon>Magnoliopsida</taxon>
        <taxon>eudicotyledons</taxon>
        <taxon>Gunneridae</taxon>
        <taxon>Pentapetalae</taxon>
        <taxon>Saxifragales</taxon>
        <taxon>Altingiaceae</taxon>
        <taxon>Liquidambar</taxon>
    </lineage>
</organism>
<comment type="subcellular location">
    <subcellularLocation>
        <location evidence="1">Nucleus</location>
    </subcellularLocation>
</comment>